<dbReference type="PANTHER" id="PTHR12121">
    <property type="entry name" value="CARBON CATABOLITE REPRESSOR PROTEIN 4"/>
    <property type="match status" value="1"/>
</dbReference>
<evidence type="ECO:0000313" key="2">
    <source>
        <dbReference type="EMBL" id="QCC50094.1"/>
    </source>
</evidence>
<dbReference type="InterPro" id="IPR050410">
    <property type="entry name" value="CCR4/nocturin_mRNA_transcr"/>
</dbReference>
<dbReference type="PANTHER" id="PTHR12121:SF36">
    <property type="entry name" value="ENDONUCLEASE_EXONUCLEASE_PHOSPHATASE DOMAIN-CONTAINING PROTEIN"/>
    <property type="match status" value="1"/>
</dbReference>
<name>A0A4D6H7X1_9EURY</name>
<keyword evidence="2" id="KW-0378">Hydrolase</keyword>
<dbReference type="RefSeq" id="WP_049993538.1">
    <property type="nucleotide sequence ID" value="NZ_CP031310.1"/>
</dbReference>
<dbReference type="OrthoDB" id="200635at2157"/>
<dbReference type="CDD" id="cd09083">
    <property type="entry name" value="EEP-1"/>
    <property type="match status" value="1"/>
</dbReference>
<dbReference type="Proteomes" id="UP000296706">
    <property type="component" value="Chromosome"/>
</dbReference>
<keyword evidence="2" id="KW-0540">Nuclease</keyword>
<proteinExistence type="predicted"/>
<dbReference type="EMBL" id="CP031310">
    <property type="protein sequence ID" value="QCC50094.1"/>
    <property type="molecule type" value="Genomic_DNA"/>
</dbReference>
<dbReference type="GeneID" id="39846627"/>
<dbReference type="InterPro" id="IPR005135">
    <property type="entry name" value="Endo/exonuclease/phosphatase"/>
</dbReference>
<keyword evidence="2" id="KW-0255">Endonuclease</keyword>
<dbReference type="GO" id="GO:0004519">
    <property type="term" value="F:endonuclease activity"/>
    <property type="evidence" value="ECO:0007669"/>
    <property type="project" value="UniProtKB-KW"/>
</dbReference>
<dbReference type="Pfam" id="PF03372">
    <property type="entry name" value="Exo_endo_phos"/>
    <property type="match status" value="1"/>
</dbReference>
<gene>
    <name evidence="2" type="ORF">DV733_02130</name>
</gene>
<dbReference type="AlphaFoldDB" id="A0A4D6H7X1"/>
<organism evidence="2 3">
    <name type="scientific">Halapricum salinum</name>
    <dbReference type="NCBI Taxonomy" id="1457250"/>
    <lineage>
        <taxon>Archaea</taxon>
        <taxon>Methanobacteriati</taxon>
        <taxon>Methanobacteriota</taxon>
        <taxon>Stenosarchaea group</taxon>
        <taxon>Halobacteria</taxon>
        <taxon>Halobacteriales</taxon>
        <taxon>Haloarculaceae</taxon>
        <taxon>Halapricum</taxon>
    </lineage>
</organism>
<dbReference type="STRING" id="1457250.GCA_000755225_02724"/>
<accession>A0A4D6H7X1</accession>
<dbReference type="InterPro" id="IPR036691">
    <property type="entry name" value="Endo/exonu/phosph_ase_sf"/>
</dbReference>
<reference evidence="2 3" key="1">
    <citation type="journal article" date="2019" name="Nat. Commun.">
        <title>A new type of DNA phosphorothioation-based antiviral system in archaea.</title>
        <authorList>
            <person name="Xiong L."/>
            <person name="Liu S."/>
            <person name="Chen S."/>
            <person name="Xiao Y."/>
            <person name="Zhu B."/>
            <person name="Gao Y."/>
            <person name="Zhang Y."/>
            <person name="Chen B."/>
            <person name="Luo J."/>
            <person name="Deng Z."/>
            <person name="Chen X."/>
            <person name="Wang L."/>
            <person name="Chen S."/>
        </authorList>
    </citation>
    <scope>NUCLEOTIDE SEQUENCE [LARGE SCALE GENOMIC DNA]</scope>
    <source>
        <strain evidence="2 3">CBA1105</strain>
    </source>
</reference>
<dbReference type="GO" id="GO:0000175">
    <property type="term" value="F:3'-5'-RNA exonuclease activity"/>
    <property type="evidence" value="ECO:0007669"/>
    <property type="project" value="TreeGrafter"/>
</dbReference>
<evidence type="ECO:0000313" key="3">
    <source>
        <dbReference type="Proteomes" id="UP000296706"/>
    </source>
</evidence>
<protein>
    <submittedName>
        <fullName evidence="2">Endonuclease</fullName>
    </submittedName>
</protein>
<dbReference type="SUPFAM" id="SSF56219">
    <property type="entry name" value="DNase I-like"/>
    <property type="match status" value="1"/>
</dbReference>
<dbReference type="KEGG" id="hsn:DV733_02130"/>
<evidence type="ECO:0000259" key="1">
    <source>
        <dbReference type="Pfam" id="PF03372"/>
    </source>
</evidence>
<keyword evidence="3" id="KW-1185">Reference proteome</keyword>
<sequence length="266" mass="30972">MTAWFRVMTYNVRYDNPDDGEHRWEYRREAVANTIRFREPALLGLQEPLGHQLDYLKRHLPDYEWVGRPRVDGDEEGEYSPIGFDEKRFALEETDTFWLSETPEEPGSIGWDARHPRIVTWARLRDRRSDDTFVHANTHFSHDGPEARRESARLLRQRLDEITDDDPALVTGDFNCVAGEPPHDTIVDPDAGERTFQNAREVSEHGHYGPPTSVTDFEHLVPNRKIDHVFVAEDLEVRQHGVCTDLYAEDRYPSDHFPVLGQVRIE</sequence>
<dbReference type="Gene3D" id="3.60.10.10">
    <property type="entry name" value="Endonuclease/exonuclease/phosphatase"/>
    <property type="match status" value="1"/>
</dbReference>
<feature type="domain" description="Endonuclease/exonuclease/phosphatase" evidence="1">
    <location>
        <begin position="8"/>
        <end position="256"/>
    </location>
</feature>